<dbReference type="AlphaFoldDB" id="A0A0A7V498"/>
<dbReference type="RefSeq" id="WP_048104700.1">
    <property type="nucleotide sequence ID" value="NZ_CP007026.1"/>
</dbReference>
<reference evidence="5" key="3">
    <citation type="submission" date="2016-05" db="EMBL/GenBank/DDBJ databases">
        <authorList>
            <person name="Dupont C."/>
            <person name="Santoro A."/>
        </authorList>
    </citation>
    <scope>NUCLEOTIDE SEQUENCE [LARGE SCALE GENOMIC DNA]</scope>
    <source>
        <strain evidence="5">U25</strain>
    </source>
</reference>
<feature type="domain" description="ArnR1-like winged helix-turn-helix" evidence="1">
    <location>
        <begin position="5"/>
        <end position="87"/>
    </location>
</feature>
<organism evidence="2 4">
    <name type="scientific">Candidatus Nitrosopelagicus brevis</name>
    <dbReference type="NCBI Taxonomy" id="1410606"/>
    <lineage>
        <taxon>Archaea</taxon>
        <taxon>Nitrososphaerota</taxon>
    </lineage>
</organism>
<dbReference type="HOGENOM" id="CLU_159725_1_2_2"/>
<evidence type="ECO:0000313" key="5">
    <source>
        <dbReference type="Proteomes" id="UP000241022"/>
    </source>
</evidence>
<dbReference type="GeneID" id="24816247"/>
<dbReference type="InterPro" id="IPR036390">
    <property type="entry name" value="WH_DNA-bd_sf"/>
</dbReference>
<dbReference type="Proteomes" id="UP000030944">
    <property type="component" value="Chromosome"/>
</dbReference>
<dbReference type="EMBL" id="CP007026">
    <property type="protein sequence ID" value="AJA93016.1"/>
    <property type="molecule type" value="Genomic_DNA"/>
</dbReference>
<dbReference type="SUPFAM" id="SSF46785">
    <property type="entry name" value="Winged helix' DNA-binding domain"/>
    <property type="match status" value="1"/>
</dbReference>
<reference evidence="3 5" key="4">
    <citation type="submission" date="2018-04" db="EMBL/GenBank/DDBJ databases">
        <title>Transcriptomics of ammonia oxidizing archaea.</title>
        <authorList>
            <person name="Carini P."/>
        </authorList>
    </citation>
    <scope>NUCLEOTIDE SEQUENCE [LARGE SCALE GENOMIC DNA]</scope>
    <source>
        <strain evidence="3 5">U25</strain>
    </source>
</reference>
<accession>A0A0A7V498</accession>
<dbReference type="InterPro" id="IPR038723">
    <property type="entry name" value="ArnR1-like_HTH"/>
</dbReference>
<reference evidence="3" key="2">
    <citation type="submission" date="2016-05" db="EMBL/GenBank/DDBJ databases">
        <authorList>
            <person name="Lavstsen T."/>
            <person name="Jespersen J.S."/>
        </authorList>
    </citation>
    <scope>NUCLEOTIDE SEQUENCE [LARGE SCALE GENOMIC DNA]</scope>
    <source>
        <strain evidence="3">U25</strain>
    </source>
</reference>
<dbReference type="InterPro" id="IPR036388">
    <property type="entry name" value="WH-like_DNA-bd_sf"/>
</dbReference>
<dbReference type="Pfam" id="PF14947">
    <property type="entry name" value="HTH_45"/>
    <property type="match status" value="1"/>
</dbReference>
<dbReference type="STRING" id="1410606.T478_0351"/>
<evidence type="ECO:0000313" key="2">
    <source>
        <dbReference type="EMBL" id="AJA93016.1"/>
    </source>
</evidence>
<evidence type="ECO:0000313" key="4">
    <source>
        <dbReference type="Proteomes" id="UP000030944"/>
    </source>
</evidence>
<keyword evidence="5" id="KW-1185">Reference proteome</keyword>
<sequence>MGAYRKQIEIVGDILYAAEELTIDQEGASITKLIQKANISHSRISKILTNLVSQGLLEQVDSKRACKYKISMTGKDFLKEYKTFSEFTDNFGLTI</sequence>
<dbReference type="OrthoDB" id="4292at2157"/>
<gene>
    <name evidence="3" type="ORF">A7X95_06815</name>
    <name evidence="2" type="ORF">T478_0351</name>
</gene>
<dbReference type="Proteomes" id="UP000241022">
    <property type="component" value="Unassembled WGS sequence"/>
</dbReference>
<reference evidence="2 4" key="1">
    <citation type="journal article" date="2015" name="Proc. Natl. Acad. Sci. U.S.A.">
        <title>Genomic and proteomic characterization of "Candidatus Nitrosopelagicus brevis": An ammonia-oxidizing archaeon from the open ocean.</title>
        <authorList>
            <person name="Santoro A.E."/>
            <person name="Dupont C.L."/>
            <person name="Richter R.A."/>
            <person name="Craig M.T."/>
            <person name="Carini P."/>
            <person name="McIlvin M.R."/>
            <person name="Yang Y."/>
            <person name="Orsi W.D."/>
            <person name="Moran D.M."/>
            <person name="Saito M.A."/>
        </authorList>
    </citation>
    <scope>NUCLEOTIDE SEQUENCE [LARGE SCALE GENOMIC DNA]</scope>
    <source>
        <strain evidence="2">CN25</strain>
        <strain evidence="4">V2</strain>
    </source>
</reference>
<dbReference type="KEGG" id="nbv:T478_0351"/>
<evidence type="ECO:0000259" key="1">
    <source>
        <dbReference type="Pfam" id="PF14947"/>
    </source>
</evidence>
<dbReference type="Gene3D" id="1.10.10.10">
    <property type="entry name" value="Winged helix-like DNA-binding domain superfamily/Winged helix DNA-binding domain"/>
    <property type="match status" value="1"/>
</dbReference>
<protein>
    <submittedName>
        <fullName evidence="3">Transcriptional regulator</fullName>
    </submittedName>
    <submittedName>
        <fullName evidence="2">Winged helix-turn-helix</fullName>
    </submittedName>
</protein>
<dbReference type="EMBL" id="LXWN01000002">
    <property type="protein sequence ID" value="PTL87576.1"/>
    <property type="molecule type" value="Genomic_DNA"/>
</dbReference>
<name>A0A0A7V498_9ARCH</name>
<evidence type="ECO:0000313" key="3">
    <source>
        <dbReference type="EMBL" id="PTL87576.1"/>
    </source>
</evidence>
<proteinExistence type="predicted"/>